<dbReference type="GO" id="GO:0003723">
    <property type="term" value="F:RNA binding"/>
    <property type="evidence" value="ECO:0007669"/>
    <property type="project" value="UniProtKB-UniRule"/>
</dbReference>
<evidence type="ECO:0000256" key="2">
    <source>
        <dbReference type="SAM" id="MobiDB-lite"/>
    </source>
</evidence>
<comment type="caution">
    <text evidence="4">The sequence shown here is derived from an EMBL/GenBank/DDBJ whole genome shotgun (WGS) entry which is preliminary data.</text>
</comment>
<dbReference type="Proteomes" id="UP001362999">
    <property type="component" value="Unassembled WGS sequence"/>
</dbReference>
<feature type="region of interest" description="Disordered" evidence="2">
    <location>
        <begin position="907"/>
        <end position="934"/>
    </location>
</feature>
<dbReference type="Gene3D" id="3.30.1370.10">
    <property type="entry name" value="K Homology domain, type 1"/>
    <property type="match status" value="1"/>
</dbReference>
<feature type="region of interest" description="Disordered" evidence="2">
    <location>
        <begin position="1000"/>
        <end position="1032"/>
    </location>
</feature>
<dbReference type="InterPro" id="IPR041078">
    <property type="entry name" value="Plavaka"/>
</dbReference>
<feature type="region of interest" description="Disordered" evidence="2">
    <location>
        <begin position="1"/>
        <end position="25"/>
    </location>
</feature>
<keyword evidence="1" id="KW-0694">RNA-binding</keyword>
<feature type="compositionally biased region" description="Pro residues" evidence="2">
    <location>
        <begin position="921"/>
        <end position="931"/>
    </location>
</feature>
<dbReference type="EMBL" id="JAWWNJ010000218">
    <property type="protein sequence ID" value="KAK6969632.1"/>
    <property type="molecule type" value="Genomic_DNA"/>
</dbReference>
<feature type="compositionally biased region" description="Low complexity" evidence="2">
    <location>
        <begin position="1021"/>
        <end position="1032"/>
    </location>
</feature>
<gene>
    <name evidence="4" type="ORF">R3P38DRAFT_3242884</name>
</gene>
<accession>A0AAV9Z3W7</accession>
<proteinExistence type="predicted"/>
<feature type="domain" description="K Homology" evidence="3">
    <location>
        <begin position="839"/>
        <end position="896"/>
    </location>
</feature>
<evidence type="ECO:0000313" key="4">
    <source>
        <dbReference type="EMBL" id="KAK6969632.1"/>
    </source>
</evidence>
<name>A0AAV9Z3W7_9AGAR</name>
<reference evidence="4 5" key="1">
    <citation type="journal article" date="2024" name="J Genomics">
        <title>Draft genome sequencing and assembly of Favolaschia claudopus CIRM-BRFM 2984 isolated from oak limbs.</title>
        <authorList>
            <person name="Navarro D."/>
            <person name="Drula E."/>
            <person name="Chaduli D."/>
            <person name="Cazenave R."/>
            <person name="Ahrendt S."/>
            <person name="Wang J."/>
            <person name="Lipzen A."/>
            <person name="Daum C."/>
            <person name="Barry K."/>
            <person name="Grigoriev I.V."/>
            <person name="Favel A."/>
            <person name="Rosso M.N."/>
            <person name="Martin F."/>
        </authorList>
    </citation>
    <scope>NUCLEOTIDE SEQUENCE [LARGE SCALE GENOMIC DNA]</scope>
    <source>
        <strain evidence="4 5">CIRM-BRFM 2984</strain>
    </source>
</reference>
<evidence type="ECO:0000259" key="3">
    <source>
        <dbReference type="Pfam" id="PF00013"/>
    </source>
</evidence>
<feature type="compositionally biased region" description="Acidic residues" evidence="2">
    <location>
        <begin position="1"/>
        <end position="20"/>
    </location>
</feature>
<dbReference type="SUPFAM" id="SSF54791">
    <property type="entry name" value="Eukaryotic type KH-domain (KH-domain type I)"/>
    <property type="match status" value="1"/>
</dbReference>
<dbReference type="InterPro" id="IPR004088">
    <property type="entry name" value="KH_dom_type_1"/>
</dbReference>
<dbReference type="PROSITE" id="PS50084">
    <property type="entry name" value="KH_TYPE_1"/>
    <property type="match status" value="1"/>
</dbReference>
<evidence type="ECO:0000256" key="1">
    <source>
        <dbReference type="PROSITE-ProRule" id="PRU00117"/>
    </source>
</evidence>
<evidence type="ECO:0000313" key="5">
    <source>
        <dbReference type="Proteomes" id="UP001362999"/>
    </source>
</evidence>
<sequence>MDVDNDASDDVELGVSEPEEGPVPVESTALLPEKFIYVRHHRNAEKPLPEIIPLESSPEAQVPSYHGTPRHPGNRPFAPFRTFADYKFASRCIKRRMPKHDIDEDLRDMHGGVYSTDSFVTFRNHRDLNRSLVAARLTNVAFETESFVVDFKGKRYNIDVEFRDPWKLMKRWICNESLAAVSTWYSQQKFLCLNGEIDFSNPLYDEPWTGTMWREIDDQLPEKPKYPPCFVGLHIWLDKGLVSTKLREIDPKTLSGSLRSEYDQLKRQIYHAKRSLGGETLKFGDGVLRTAYPGILIESMDFEEIAAWLAIRNSRALHPCPQCLVHKDDLHRLSQVYPARTAVSMKRVLTDAPRGPKTAREEYLREYGLHDFVHFLWEFAHSELYKAVGFDKLHFFDGGEFGRHAWVLLKEYLQNHQLASTFNQWMDQFPRWRNLKHIFGATNISYSEGQTFVDILKWMRALQKIQAMLALEVTTKSRLQYLRELQIEYEACCEKISEKHGKSFNYLKHHFLSHAIENFMGKGTSRNQNTRVGEGFQQEVSEMYQITNAKNAEHQIALIDENEEAMARLDMQVAMWQKSQEDAGDDLIPPPAPQSFVHWSLGAPERRISPISLESKQGNNPLFRNFNMNLRQYLARHHPAYPLRMEQDFEIMPCKALYVNFQSSVNWKSERDILRCNPSFHNEPRYDSVIFNAEDDPLAMAELALVFRCFLPDGVKLDLAMPQPTTLLPTLPSSYHRPHTSLAMATPAVPQDLYSYCTLLRSELQHVHDRLDRLEFGDAAASTPRGHAWRFSWDGARWGSEPSTPAPTPAIIAVGHTAIPLAETLPTAEDSPSRYSCALVVPDSVVGHIVGRGGKGLHQSHDISGAQLRAYTDKASPLERRVSIRGTDQQIGEALIALGKRFMRKRIRSKKKGPSRLSGDPAPPPPGPVPVWPNASGEGCRPLKKRLRFRPLQRPVLSRTGAATQPRKLGVRFAPQESSYPASHSLPHNPATISIPTQVMASPIPTPRPSSTPYAPSVAMPTAVPSPSPRSVAPLPMAIDAIRPERGRRQQTARRGGAVSAILKDRSFYWALVFVEATNLEEGVMSGDSTARTSFDLGRSSLSPRHHAVLVELPARVVLEAPAAPESAPTGWEAMRLDRLEAAGGSSTGVLFESLPLLRVAGGIESLNTTQNRVVLGI</sequence>
<dbReference type="CDD" id="cd00105">
    <property type="entry name" value="KH-I"/>
    <property type="match status" value="1"/>
</dbReference>
<organism evidence="4 5">
    <name type="scientific">Favolaschia claudopus</name>
    <dbReference type="NCBI Taxonomy" id="2862362"/>
    <lineage>
        <taxon>Eukaryota</taxon>
        <taxon>Fungi</taxon>
        <taxon>Dikarya</taxon>
        <taxon>Basidiomycota</taxon>
        <taxon>Agaricomycotina</taxon>
        <taxon>Agaricomycetes</taxon>
        <taxon>Agaricomycetidae</taxon>
        <taxon>Agaricales</taxon>
        <taxon>Marasmiineae</taxon>
        <taxon>Mycenaceae</taxon>
        <taxon>Favolaschia</taxon>
    </lineage>
</organism>
<dbReference type="InterPro" id="IPR036612">
    <property type="entry name" value="KH_dom_type_1_sf"/>
</dbReference>
<dbReference type="Pfam" id="PF18759">
    <property type="entry name" value="Plavaka"/>
    <property type="match status" value="1"/>
</dbReference>
<protein>
    <recommendedName>
        <fullName evidence="3">K Homology domain-containing protein</fullName>
    </recommendedName>
</protein>
<dbReference type="Pfam" id="PF00013">
    <property type="entry name" value="KH_1"/>
    <property type="match status" value="1"/>
</dbReference>
<keyword evidence="5" id="KW-1185">Reference proteome</keyword>
<dbReference type="AlphaFoldDB" id="A0AAV9Z3W7"/>